<feature type="compositionally biased region" description="Polar residues" evidence="8">
    <location>
        <begin position="232"/>
        <end position="255"/>
    </location>
</feature>
<dbReference type="Pfam" id="PF08389">
    <property type="entry name" value="Xpo1"/>
    <property type="match status" value="1"/>
</dbReference>
<feature type="region of interest" description="Disordered" evidence="8">
    <location>
        <begin position="203"/>
        <end position="255"/>
    </location>
</feature>
<evidence type="ECO:0000256" key="4">
    <source>
        <dbReference type="ARBA" id="ARBA00022448"/>
    </source>
</evidence>
<dbReference type="Proteomes" id="UP001159427">
    <property type="component" value="Unassembled WGS sequence"/>
</dbReference>
<dbReference type="SMART" id="SM00913">
    <property type="entry name" value="IBN_N"/>
    <property type="match status" value="1"/>
</dbReference>
<dbReference type="PANTHER" id="PTHR21452:SF4">
    <property type="entry name" value="EXPORTIN-6"/>
    <property type="match status" value="1"/>
</dbReference>
<feature type="domain" description="Importin N-terminal" evidence="9">
    <location>
        <begin position="31"/>
        <end position="97"/>
    </location>
</feature>
<proteinExistence type="inferred from homology"/>
<dbReference type="InterPro" id="IPR040016">
    <property type="entry name" value="XPO6"/>
</dbReference>
<name>A0ABN8LJR1_9CNID</name>
<evidence type="ECO:0000256" key="7">
    <source>
        <dbReference type="ARBA" id="ARBA00023242"/>
    </source>
</evidence>
<evidence type="ECO:0000256" key="1">
    <source>
        <dbReference type="ARBA" id="ARBA00004123"/>
    </source>
</evidence>
<dbReference type="InterPro" id="IPR016024">
    <property type="entry name" value="ARM-type_fold"/>
</dbReference>
<evidence type="ECO:0000313" key="11">
    <source>
        <dbReference type="Proteomes" id="UP001159427"/>
    </source>
</evidence>
<protein>
    <recommendedName>
        <fullName evidence="9">Importin N-terminal domain-containing protein</fullName>
    </recommendedName>
</protein>
<reference evidence="10 11" key="1">
    <citation type="submission" date="2022-05" db="EMBL/GenBank/DDBJ databases">
        <authorList>
            <consortium name="Genoscope - CEA"/>
            <person name="William W."/>
        </authorList>
    </citation>
    <scope>NUCLEOTIDE SEQUENCE [LARGE SCALE GENOMIC DNA]</scope>
</reference>
<evidence type="ECO:0000256" key="5">
    <source>
        <dbReference type="ARBA" id="ARBA00022490"/>
    </source>
</evidence>
<keyword evidence="6" id="KW-0653">Protein transport</keyword>
<dbReference type="InterPro" id="IPR001494">
    <property type="entry name" value="Importin-beta_N"/>
</dbReference>
<dbReference type="EMBL" id="CALNXI010000020">
    <property type="protein sequence ID" value="CAH3015211.1"/>
    <property type="molecule type" value="Genomic_DNA"/>
</dbReference>
<keyword evidence="11" id="KW-1185">Reference proteome</keyword>
<keyword evidence="5" id="KW-0963">Cytoplasm</keyword>
<dbReference type="SUPFAM" id="SSF48371">
    <property type="entry name" value="ARM repeat"/>
    <property type="match status" value="1"/>
</dbReference>
<accession>A0ABN8LJR1</accession>
<dbReference type="InterPro" id="IPR013598">
    <property type="entry name" value="Exportin-1/Importin-b-like"/>
</dbReference>
<dbReference type="PROSITE" id="PS50166">
    <property type="entry name" value="IMPORTIN_B_NT"/>
    <property type="match status" value="1"/>
</dbReference>
<evidence type="ECO:0000256" key="2">
    <source>
        <dbReference type="ARBA" id="ARBA00004496"/>
    </source>
</evidence>
<evidence type="ECO:0000313" key="10">
    <source>
        <dbReference type="EMBL" id="CAH3015211.1"/>
    </source>
</evidence>
<evidence type="ECO:0000256" key="6">
    <source>
        <dbReference type="ARBA" id="ARBA00022927"/>
    </source>
</evidence>
<dbReference type="Pfam" id="PF03810">
    <property type="entry name" value="IBN_N"/>
    <property type="match status" value="1"/>
</dbReference>
<organism evidence="10 11">
    <name type="scientific">Porites evermanni</name>
    <dbReference type="NCBI Taxonomy" id="104178"/>
    <lineage>
        <taxon>Eukaryota</taxon>
        <taxon>Metazoa</taxon>
        <taxon>Cnidaria</taxon>
        <taxon>Anthozoa</taxon>
        <taxon>Hexacorallia</taxon>
        <taxon>Scleractinia</taxon>
        <taxon>Fungiina</taxon>
        <taxon>Poritidae</taxon>
        <taxon>Porites</taxon>
    </lineage>
</organism>
<feature type="compositionally biased region" description="Polar residues" evidence="8">
    <location>
        <begin position="212"/>
        <end position="223"/>
    </location>
</feature>
<evidence type="ECO:0000256" key="3">
    <source>
        <dbReference type="ARBA" id="ARBA00009466"/>
    </source>
</evidence>
<comment type="caution">
    <text evidence="10">The sequence shown here is derived from an EMBL/GenBank/DDBJ whole genome shotgun (WGS) entry which is preliminary data.</text>
</comment>
<gene>
    <name evidence="10" type="ORF">PEVE_00013482</name>
</gene>
<keyword evidence="7" id="KW-0539">Nucleus</keyword>
<sequence length="1158" mass="131307">MSSDAASLHALELLMNEFFDASTNNHRKREIEQVLQNFSQQSGAWHHCVYFLNNCSNQYVLMYAISVFENLINKQWIGALPEDKTEVRRFLNEYLLSHHKKLPGYIRNKLVKVIVDIGRVDWPHFYPNFLSNIVEMLQQPSTTTLGLIMLQTTSEEMASPREDLSIARKTEVHRLLLNEVPGILSLLTHLLDRVLEKHRRLATTVTPPPSPTQGMSPVRSASPSMAGAESLTMFSSSSKDQTLQQPGSSSLVGRLLSNSPMKSRQNLGHPLPPLDSESEEISSMALKCLGHLFSWIPLSTTITPSLVSTVFYLAEFGCNVVTSNSSSSVVGNAELGILAMSCINELLSKNCVPVEFEEFLLKLFQQTFQLLQRITKDTGAQAVENMLTEQDEGYLSKFTEFLRLFVSIHLRRFENSSHFPVLELLTLLFKYTFKQPQLEGFFACLDIWTVFLDYLIGKVANARSDKLAEAEATVSRYKEVLLMLLTELLKKMQFRHNESQLQELDDESVDDDSETEWQGFQRHCLEIVAKLAELLPGETFSLLFPLFSEYCDVYVGLGKYVTKSPHGLHLSITAESECRHLHCTLRDLTTMERALGRLSEHFIGEVNFANRFNDGEAIVERLGQISLFGTQSQMYAVHTAVPNVLQQDFTEVHAQGLAALQAYCHWMAQYYLETHRQQQHQEKFVKLISNAVDALIPLLNKEVPQRISLPASHLLNSLASTVRPSFMTVLDNVQKLFHDVSSGALSEMPLEVQTLVIRSLSNALVLPWPSKADNEQEWEIRSQSHQRFIQSIKQTFKNLVETPGISENKQLQESAKAHIDFTLHVLADLMASAAEDQVTKTKLILYQSIADVVQLTLTIFPLFIHNPATTDSILGFLLTLFESLKVQIGPAVTEQIVQQLLHSFTRQQLAETLLHEGTAGSRVINKFLKILQLLVQEPASSFKTFLPNIIGLCMDQLCPIIIEQPCPDIKCEFYELLHQLLLHNWRYFFRTSLLAKMSTGEDTVENQPQFTAIMQAFGQSFLQPDITIFKQNLEALENLNSKLKLYQKTIFKDLMLLQFLNVLLQALVYRSHDLLQEEITITLYNMAAVDFDSFYSAFLPRFLGGCEGLTDSQKTELGNNFTPDKDLPSFTQSIHRFVGDLRYYRLCNSSLPSGTVNF</sequence>
<keyword evidence="4" id="KW-0813">Transport</keyword>
<evidence type="ECO:0000259" key="9">
    <source>
        <dbReference type="PROSITE" id="PS50166"/>
    </source>
</evidence>
<comment type="subcellular location">
    <subcellularLocation>
        <location evidence="2">Cytoplasm</location>
    </subcellularLocation>
    <subcellularLocation>
        <location evidence="1">Nucleus</location>
    </subcellularLocation>
</comment>
<dbReference type="InterPro" id="IPR011989">
    <property type="entry name" value="ARM-like"/>
</dbReference>
<dbReference type="PANTHER" id="PTHR21452">
    <property type="entry name" value="EXPORTIN-6"/>
    <property type="match status" value="1"/>
</dbReference>
<comment type="similarity">
    <text evidence="3">Belongs to the exportin family.</text>
</comment>
<evidence type="ECO:0000256" key="8">
    <source>
        <dbReference type="SAM" id="MobiDB-lite"/>
    </source>
</evidence>
<dbReference type="Gene3D" id="1.25.10.10">
    <property type="entry name" value="Leucine-rich Repeat Variant"/>
    <property type="match status" value="1"/>
</dbReference>